<dbReference type="CDD" id="cd03404">
    <property type="entry name" value="SPFH_HflK"/>
    <property type="match status" value="1"/>
</dbReference>
<evidence type="ECO:0000313" key="9">
    <source>
        <dbReference type="Proteomes" id="UP000698028"/>
    </source>
</evidence>
<feature type="transmembrane region" description="Helical" evidence="5">
    <location>
        <begin position="96"/>
        <end position="114"/>
    </location>
</feature>
<accession>A0ABS6V461</accession>
<evidence type="ECO:0000256" key="4">
    <source>
        <dbReference type="ARBA" id="ARBA00023136"/>
    </source>
</evidence>
<keyword evidence="8" id="KW-0378">Hydrolase</keyword>
<dbReference type="Pfam" id="PF01145">
    <property type="entry name" value="Band_7"/>
    <property type="match status" value="1"/>
</dbReference>
<comment type="subunit">
    <text evidence="5">HflC and HflK may interact to form a multimeric complex.</text>
</comment>
<evidence type="ECO:0000256" key="6">
    <source>
        <dbReference type="SAM" id="MobiDB-lite"/>
    </source>
</evidence>
<dbReference type="GO" id="GO:0008233">
    <property type="term" value="F:peptidase activity"/>
    <property type="evidence" value="ECO:0007669"/>
    <property type="project" value="UniProtKB-KW"/>
</dbReference>
<dbReference type="NCBIfam" id="TIGR01933">
    <property type="entry name" value="hflK"/>
    <property type="match status" value="1"/>
</dbReference>
<name>A0ABS6V461_9SPHN</name>
<evidence type="ECO:0000313" key="8">
    <source>
        <dbReference type="EMBL" id="MBW0144339.1"/>
    </source>
</evidence>
<comment type="similarity">
    <text evidence="5">Belongs to the band 7/mec-2 family. HflK subfamily.</text>
</comment>
<evidence type="ECO:0000259" key="7">
    <source>
        <dbReference type="SMART" id="SM00244"/>
    </source>
</evidence>
<keyword evidence="8" id="KW-0645">Protease</keyword>
<evidence type="ECO:0000256" key="2">
    <source>
        <dbReference type="ARBA" id="ARBA00022692"/>
    </source>
</evidence>
<proteinExistence type="inferred from homology"/>
<comment type="subcellular location">
    <subcellularLocation>
        <location evidence="1 5">Membrane</location>
    </subcellularLocation>
</comment>
<comment type="function">
    <text evidence="5">HflC and HflK could encode or regulate a protease.</text>
</comment>
<keyword evidence="4 5" id="KW-0472">Membrane</keyword>
<feature type="domain" description="Band 7" evidence="7">
    <location>
        <begin position="112"/>
        <end position="278"/>
    </location>
</feature>
<keyword evidence="3 5" id="KW-1133">Transmembrane helix</keyword>
<dbReference type="InterPro" id="IPR050710">
    <property type="entry name" value="Band7/mec-2_domain"/>
</dbReference>
<dbReference type="EMBL" id="JAHVAH010000001">
    <property type="protein sequence ID" value="MBW0144339.1"/>
    <property type="molecule type" value="Genomic_DNA"/>
</dbReference>
<evidence type="ECO:0000256" key="5">
    <source>
        <dbReference type="RuleBase" id="RU364113"/>
    </source>
</evidence>
<dbReference type="InterPro" id="IPR010201">
    <property type="entry name" value="HflK"/>
</dbReference>
<feature type="region of interest" description="Disordered" evidence="6">
    <location>
        <begin position="350"/>
        <end position="372"/>
    </location>
</feature>
<gene>
    <name evidence="8" type="primary">hflK</name>
    <name evidence="8" type="ORF">KTQ36_03410</name>
</gene>
<reference evidence="8 9" key="1">
    <citation type="submission" date="2021-07" db="EMBL/GenBank/DDBJ databases">
        <title>The draft genome sequence of Sphingomicrobium sp. B8.</title>
        <authorList>
            <person name="Mu L."/>
        </authorList>
    </citation>
    <scope>NUCLEOTIDE SEQUENCE [LARGE SCALE GENOMIC DNA]</scope>
    <source>
        <strain evidence="8 9">B8</strain>
    </source>
</reference>
<dbReference type="PANTHER" id="PTHR43327:SF2">
    <property type="entry name" value="MODULATOR OF FTSH PROTEASE HFLK"/>
    <property type="match status" value="1"/>
</dbReference>
<dbReference type="Proteomes" id="UP000698028">
    <property type="component" value="Unassembled WGS sequence"/>
</dbReference>
<dbReference type="PANTHER" id="PTHR43327">
    <property type="entry name" value="STOMATIN-LIKE PROTEIN 2, MITOCHONDRIAL"/>
    <property type="match status" value="1"/>
</dbReference>
<protein>
    <recommendedName>
        <fullName evidence="5">Protein HflK</fullName>
    </recommendedName>
</protein>
<evidence type="ECO:0000256" key="3">
    <source>
        <dbReference type="ARBA" id="ARBA00022989"/>
    </source>
</evidence>
<dbReference type="SMART" id="SM00244">
    <property type="entry name" value="PHB"/>
    <property type="match status" value="1"/>
</dbReference>
<feature type="region of interest" description="Disordered" evidence="6">
    <location>
        <begin position="16"/>
        <end position="63"/>
    </location>
</feature>
<keyword evidence="9" id="KW-1185">Reference proteome</keyword>
<evidence type="ECO:0000256" key="1">
    <source>
        <dbReference type="ARBA" id="ARBA00004370"/>
    </source>
</evidence>
<comment type="caution">
    <text evidence="8">The sequence shown here is derived from an EMBL/GenBank/DDBJ whole genome shotgun (WGS) entry which is preliminary data.</text>
</comment>
<organism evidence="8 9">
    <name type="scientific">Sphingomicrobium clamense</name>
    <dbReference type="NCBI Taxonomy" id="2851013"/>
    <lineage>
        <taxon>Bacteria</taxon>
        <taxon>Pseudomonadati</taxon>
        <taxon>Pseudomonadota</taxon>
        <taxon>Alphaproteobacteria</taxon>
        <taxon>Sphingomonadales</taxon>
        <taxon>Sphingomonadaceae</taxon>
        <taxon>Sphingomicrobium</taxon>
    </lineage>
</organism>
<dbReference type="InterPro" id="IPR001107">
    <property type="entry name" value="Band_7"/>
</dbReference>
<dbReference type="RefSeq" id="WP_218632344.1">
    <property type="nucleotide sequence ID" value="NZ_JAHVAH010000001.1"/>
</dbReference>
<keyword evidence="2 5" id="KW-0812">Transmembrane</keyword>
<dbReference type="GO" id="GO:0006508">
    <property type="term" value="P:proteolysis"/>
    <property type="evidence" value="ECO:0007669"/>
    <property type="project" value="UniProtKB-KW"/>
</dbReference>
<sequence>MSIFSGWAARGWGLFSESKGPWGSKPPKKGGNGSGGDKPKGPWKTPEPGPSQPGQSGQFGNVSSLDDWLKRNRSRFGGGGGGGRGPGGFGQPSGSLIVWGILAFLLLIILFTSVHRVLPNERGVVTTFGSYSSTMNPGVGFTLPAPIQNVEKVNVQLIREIAIGQDQQQTLMLTGDENIIDIAYQVRWKIRDPEKYLFELANPEDTVRQVAESAMRQVMAQVNLQDAIGEGRLEIQAQVQQEMQETLNSYDSGIEMRGVEIKRADPPAEVNEAFKEVTAAQQDAQSYINQARAYALELTARAQGEAEAFDKVYEEYRLAPEVTKRRMYYETMESVLQGVDKTIVETPGVTPYLPLNELNRRPRPQAQSGGGQ</sequence>